<dbReference type="Pfam" id="PF00827">
    <property type="entry name" value="Ribosomal_L15e"/>
    <property type="match status" value="1"/>
</dbReference>
<dbReference type="Proteomes" id="UP000677687">
    <property type="component" value="Unassembled WGS sequence"/>
</dbReference>
<evidence type="ECO:0000313" key="6">
    <source>
        <dbReference type="EMBL" id="MBS3057268.1"/>
    </source>
</evidence>
<sequence length="164" mass="18835">MYRQRLIEFRKEKESAVRVERPTNLARARTLGYKAKQGFVVVRVRVRKGGGVFHRPAKGRRPKRMGVTKLTRNISIQTIAEQRASEKYPNLEVLNSYWVGEDGRKKYYEIIMVDTSNPSILADKDINWICKSTQRGRVERGLTSSAKKARGLRNKGRGAEKASR</sequence>
<dbReference type="InterPro" id="IPR000439">
    <property type="entry name" value="Ribosomal_eL15"/>
</dbReference>
<dbReference type="InterPro" id="IPR024794">
    <property type="entry name" value="Rbsml_eL15_core_dom_sf"/>
</dbReference>
<reference evidence="6" key="2">
    <citation type="submission" date="2021-05" db="EMBL/GenBank/DDBJ databases">
        <title>Protein family content uncovers lineage relationships and bacterial pathway maintenance mechanisms in DPANN archaea.</title>
        <authorList>
            <person name="Castelle C.J."/>
            <person name="Meheust R."/>
            <person name="Jaffe A.L."/>
            <person name="Seitz K."/>
            <person name="Gong X."/>
            <person name="Baker B.J."/>
            <person name="Banfield J.F."/>
        </authorList>
    </citation>
    <scope>NUCLEOTIDE SEQUENCE</scope>
    <source>
        <strain evidence="6">RIFCSPHIGHO2_01_FULL_AR10_44_11</strain>
    </source>
</reference>
<dbReference type="GO" id="GO:0022625">
    <property type="term" value="C:cytosolic large ribosomal subunit"/>
    <property type="evidence" value="ECO:0007669"/>
    <property type="project" value="TreeGrafter"/>
</dbReference>
<dbReference type="PANTHER" id="PTHR11847:SF4">
    <property type="entry name" value="LARGE RIBOSOMAL SUBUNIT PROTEIN EL15"/>
    <property type="match status" value="1"/>
</dbReference>
<dbReference type="InterPro" id="IPR012678">
    <property type="entry name" value="Ribosomal_uL23/eL15/eS24_sf"/>
</dbReference>
<evidence type="ECO:0000256" key="5">
    <source>
        <dbReference type="SAM" id="MobiDB-lite"/>
    </source>
</evidence>
<dbReference type="GO" id="GO:0003723">
    <property type="term" value="F:RNA binding"/>
    <property type="evidence" value="ECO:0007669"/>
    <property type="project" value="TreeGrafter"/>
</dbReference>
<evidence type="ECO:0000256" key="1">
    <source>
        <dbReference type="ARBA" id="ARBA00006857"/>
    </source>
</evidence>
<dbReference type="GO" id="GO:0002181">
    <property type="term" value="P:cytoplasmic translation"/>
    <property type="evidence" value="ECO:0007669"/>
    <property type="project" value="TreeGrafter"/>
</dbReference>
<keyword evidence="2 6" id="KW-0689">Ribosomal protein</keyword>
<dbReference type="NCBIfam" id="NF003269">
    <property type="entry name" value="PRK04243.1"/>
    <property type="match status" value="1"/>
</dbReference>
<proteinExistence type="inferred from homology"/>
<gene>
    <name evidence="6" type="ORF">J4415_01415</name>
</gene>
<dbReference type="Gene3D" id="3.40.1120.10">
    <property type="entry name" value="Ribosomal protein l15e"/>
    <property type="match status" value="1"/>
</dbReference>
<protein>
    <recommendedName>
        <fullName evidence="4">50S ribosomal protein L15e</fullName>
    </recommendedName>
</protein>
<feature type="compositionally biased region" description="Basic residues" evidence="5">
    <location>
        <begin position="147"/>
        <end position="156"/>
    </location>
</feature>
<comment type="caution">
    <text evidence="6">The sequence shown here is derived from an EMBL/GenBank/DDBJ whole genome shotgun (WGS) entry which is preliminary data.</text>
</comment>
<dbReference type="SMART" id="SM01384">
    <property type="entry name" value="Ribosomal_L15e"/>
    <property type="match status" value="1"/>
</dbReference>
<dbReference type="AlphaFoldDB" id="A0A8T4KQ77"/>
<dbReference type="PANTHER" id="PTHR11847">
    <property type="entry name" value="RIBOSOMAL PROTEIN L15"/>
    <property type="match status" value="1"/>
</dbReference>
<evidence type="ECO:0000256" key="4">
    <source>
        <dbReference type="ARBA" id="ARBA00035535"/>
    </source>
</evidence>
<feature type="region of interest" description="Disordered" evidence="5">
    <location>
        <begin position="138"/>
        <end position="164"/>
    </location>
</feature>
<dbReference type="SUPFAM" id="SSF54189">
    <property type="entry name" value="Ribosomal proteins S24e, L23 and L15e"/>
    <property type="match status" value="1"/>
</dbReference>
<reference evidence="6" key="1">
    <citation type="submission" date="2021-03" db="EMBL/GenBank/DDBJ databases">
        <authorList>
            <person name="Jaffe A."/>
        </authorList>
    </citation>
    <scope>NUCLEOTIDE SEQUENCE</scope>
    <source>
        <strain evidence="6">RIFCSPHIGHO2_01_FULL_AR10_44_11</strain>
    </source>
</reference>
<evidence type="ECO:0000256" key="3">
    <source>
        <dbReference type="ARBA" id="ARBA00023274"/>
    </source>
</evidence>
<accession>A0A8T4KQ77</accession>
<dbReference type="GO" id="GO:0003735">
    <property type="term" value="F:structural constituent of ribosome"/>
    <property type="evidence" value="ECO:0007669"/>
    <property type="project" value="InterPro"/>
</dbReference>
<comment type="similarity">
    <text evidence="1">Belongs to the eukaryotic ribosomal protein eL15 family.</text>
</comment>
<dbReference type="EMBL" id="JAGVWD010000019">
    <property type="protein sequence ID" value="MBS3057268.1"/>
    <property type="molecule type" value="Genomic_DNA"/>
</dbReference>
<evidence type="ECO:0000256" key="2">
    <source>
        <dbReference type="ARBA" id="ARBA00022980"/>
    </source>
</evidence>
<organism evidence="6 7">
    <name type="scientific">Candidatus Iainarchaeum sp</name>
    <dbReference type="NCBI Taxonomy" id="3101447"/>
    <lineage>
        <taxon>Archaea</taxon>
        <taxon>Candidatus Iainarchaeota</taxon>
        <taxon>Candidatus Iainarchaeia</taxon>
        <taxon>Candidatus Iainarchaeales</taxon>
        <taxon>Candidatus Iainarchaeaceae</taxon>
        <taxon>Candidatus Iainarchaeum</taxon>
    </lineage>
</organism>
<name>A0A8T4KQ77_9ARCH</name>
<keyword evidence="3" id="KW-0687">Ribonucleoprotein</keyword>
<evidence type="ECO:0000313" key="7">
    <source>
        <dbReference type="Proteomes" id="UP000677687"/>
    </source>
</evidence>